<evidence type="ECO:0000313" key="2">
    <source>
        <dbReference type="EMBL" id="OAD43814.1"/>
    </source>
</evidence>
<protein>
    <recommendedName>
        <fullName evidence="5">Regulatory protein FmdB Zinc ribbon domain-containing protein</fullName>
    </recommendedName>
</protein>
<evidence type="ECO:0008006" key="5">
    <source>
        <dbReference type="Google" id="ProtNLM"/>
    </source>
</evidence>
<evidence type="ECO:0000313" key="3">
    <source>
        <dbReference type="Proteomes" id="UP000185657"/>
    </source>
</evidence>
<dbReference type="OrthoDB" id="5295943at2"/>
<dbReference type="PIRSF" id="PIRSF032131">
    <property type="entry name" value="UCP032131"/>
    <property type="match status" value="1"/>
</dbReference>
<dbReference type="Pfam" id="PF06676">
    <property type="entry name" value="DUF1178"/>
    <property type="match status" value="1"/>
</dbReference>
<dbReference type="EMBL" id="LVWD01000003">
    <property type="protein sequence ID" value="OAD43814.1"/>
    <property type="molecule type" value="Genomic_DNA"/>
</dbReference>
<dbReference type="Proteomes" id="UP000185657">
    <property type="component" value="Unassembled WGS sequence"/>
</dbReference>
<gene>
    <name evidence="1" type="ORF">LPB072_17040</name>
    <name evidence="2" type="ORF">LPB72_03995</name>
</gene>
<dbReference type="STRING" id="1763535.LPB072_17040"/>
<dbReference type="Proteomes" id="UP000185680">
    <property type="component" value="Chromosome"/>
</dbReference>
<sequence>MKVFDLQCAQQHAFEGWFGSDADYSAQQARGLVTCPLCGDATIQKMLSAPRLNLKSSRGTQQASSAEAETHPVIEGGAPAETAAQGGGQTVPSNMMQARLMRAMREVLAKTEDVGERFADQARAMHHGDIEQRSIRGQTTPDVAMELLEEGIDVMPLPQLHGLKETLQ</sequence>
<dbReference type="AlphaFoldDB" id="A0A167IYJ4"/>
<evidence type="ECO:0000313" key="4">
    <source>
        <dbReference type="Proteomes" id="UP000185680"/>
    </source>
</evidence>
<keyword evidence="3" id="KW-1185">Reference proteome</keyword>
<accession>A0A167IYJ4</accession>
<reference evidence="1 4" key="2">
    <citation type="submission" date="2016-10" db="EMBL/GenBank/DDBJ databases">
        <title>Hydorgenophaga sp. LPB0072 isolated from gastropod.</title>
        <authorList>
            <person name="Kim E."/>
            <person name="Yi H."/>
        </authorList>
    </citation>
    <scope>NUCLEOTIDE SEQUENCE [LARGE SCALE GENOMIC DNA]</scope>
    <source>
        <strain evidence="1 4">LPB0072</strain>
    </source>
</reference>
<proteinExistence type="predicted"/>
<dbReference type="KEGG" id="hyl:LPB072_17040"/>
<name>A0A167IYJ4_9BURK</name>
<evidence type="ECO:0000313" key="1">
    <source>
        <dbReference type="EMBL" id="AOW14291.1"/>
    </source>
</evidence>
<organism evidence="1 4">
    <name type="scientific">Hydrogenophaga crassostreae</name>
    <dbReference type="NCBI Taxonomy" id="1763535"/>
    <lineage>
        <taxon>Bacteria</taxon>
        <taxon>Pseudomonadati</taxon>
        <taxon>Pseudomonadota</taxon>
        <taxon>Betaproteobacteria</taxon>
        <taxon>Burkholderiales</taxon>
        <taxon>Comamonadaceae</taxon>
        <taxon>Hydrogenophaga</taxon>
    </lineage>
</organism>
<reference evidence="2 3" key="1">
    <citation type="submission" date="2016-02" db="EMBL/GenBank/DDBJ databases">
        <title>Draft genome sequence of Hydrogenophaga sp. LPB0072.</title>
        <authorList>
            <person name="Shin S.-K."/>
            <person name="Yi H."/>
        </authorList>
    </citation>
    <scope>NUCLEOTIDE SEQUENCE [LARGE SCALE GENOMIC DNA]</scope>
    <source>
        <strain evidence="2 3">LPB0072</strain>
    </source>
</reference>
<dbReference type="InterPro" id="IPR009562">
    <property type="entry name" value="DUF1178"/>
</dbReference>
<dbReference type="EMBL" id="CP017476">
    <property type="protein sequence ID" value="AOW14291.1"/>
    <property type="molecule type" value="Genomic_DNA"/>
</dbReference>
<dbReference type="RefSeq" id="WP_066086011.1">
    <property type="nucleotide sequence ID" value="NZ_CP017476.1"/>
</dbReference>